<dbReference type="PANTHER" id="PTHR43827">
    <property type="entry name" value="2,5-DIKETO-D-GLUCONIC ACID REDUCTASE"/>
    <property type="match status" value="1"/>
</dbReference>
<dbReference type="EMBL" id="CAICTM010000677">
    <property type="protein sequence ID" value="CAB9514850.1"/>
    <property type="molecule type" value="Genomic_DNA"/>
</dbReference>
<feature type="domain" description="NADP-dependent oxidoreductase" evidence="4">
    <location>
        <begin position="58"/>
        <end position="267"/>
    </location>
</feature>
<evidence type="ECO:0000256" key="1">
    <source>
        <dbReference type="ARBA" id="ARBA00007905"/>
    </source>
</evidence>
<evidence type="ECO:0000256" key="3">
    <source>
        <dbReference type="ARBA" id="ARBA00023002"/>
    </source>
</evidence>
<dbReference type="InterPro" id="IPR036812">
    <property type="entry name" value="NAD(P)_OxRdtase_dom_sf"/>
</dbReference>
<protein>
    <submittedName>
        <fullName evidence="5">Glycerol 2-dehydrogenase (NADP(+))</fullName>
    </submittedName>
</protein>
<dbReference type="Proteomes" id="UP001153069">
    <property type="component" value="Unassembled WGS sequence"/>
</dbReference>
<dbReference type="AlphaFoldDB" id="A0A9N8EA73"/>
<dbReference type="SUPFAM" id="SSF51430">
    <property type="entry name" value="NAD(P)-linked oxidoreductase"/>
    <property type="match status" value="1"/>
</dbReference>
<dbReference type="GO" id="GO:0016616">
    <property type="term" value="F:oxidoreductase activity, acting on the CH-OH group of donors, NAD or NADP as acceptor"/>
    <property type="evidence" value="ECO:0007669"/>
    <property type="project" value="UniProtKB-ARBA"/>
</dbReference>
<dbReference type="PRINTS" id="PR00069">
    <property type="entry name" value="ALDKETRDTASE"/>
</dbReference>
<evidence type="ECO:0000259" key="4">
    <source>
        <dbReference type="Pfam" id="PF00248"/>
    </source>
</evidence>
<keyword evidence="2" id="KW-0521">NADP</keyword>
<evidence type="ECO:0000256" key="2">
    <source>
        <dbReference type="ARBA" id="ARBA00022857"/>
    </source>
</evidence>
<comment type="similarity">
    <text evidence="1">Belongs to the aldo/keto reductase family.</text>
</comment>
<reference evidence="5" key="1">
    <citation type="submission" date="2020-06" db="EMBL/GenBank/DDBJ databases">
        <authorList>
            <consortium name="Plant Systems Biology data submission"/>
        </authorList>
    </citation>
    <scope>NUCLEOTIDE SEQUENCE</scope>
    <source>
        <strain evidence="5">D6</strain>
    </source>
</reference>
<organism evidence="5 6">
    <name type="scientific">Seminavis robusta</name>
    <dbReference type="NCBI Taxonomy" id="568900"/>
    <lineage>
        <taxon>Eukaryota</taxon>
        <taxon>Sar</taxon>
        <taxon>Stramenopiles</taxon>
        <taxon>Ochrophyta</taxon>
        <taxon>Bacillariophyta</taxon>
        <taxon>Bacillariophyceae</taxon>
        <taxon>Bacillariophycidae</taxon>
        <taxon>Naviculales</taxon>
        <taxon>Naviculaceae</taxon>
        <taxon>Seminavis</taxon>
    </lineage>
</organism>
<evidence type="ECO:0000313" key="5">
    <source>
        <dbReference type="EMBL" id="CAB9514850.1"/>
    </source>
</evidence>
<dbReference type="InterPro" id="IPR023210">
    <property type="entry name" value="NADP_OxRdtase_dom"/>
</dbReference>
<evidence type="ECO:0000313" key="6">
    <source>
        <dbReference type="Proteomes" id="UP001153069"/>
    </source>
</evidence>
<dbReference type="Gene3D" id="3.20.20.100">
    <property type="entry name" value="NADP-dependent oxidoreductase domain"/>
    <property type="match status" value="1"/>
</dbReference>
<comment type="caution">
    <text evidence="5">The sequence shown here is derived from an EMBL/GenBank/DDBJ whole genome shotgun (WGS) entry which is preliminary data.</text>
</comment>
<dbReference type="PANTHER" id="PTHR43827:SF3">
    <property type="entry name" value="NADP-DEPENDENT OXIDOREDUCTASE DOMAIN-CONTAINING PROTEIN"/>
    <property type="match status" value="1"/>
</dbReference>
<dbReference type="Pfam" id="PF00248">
    <property type="entry name" value="Aldo_ket_red"/>
    <property type="match status" value="1"/>
</dbReference>
<dbReference type="OrthoDB" id="416253at2759"/>
<gene>
    <name evidence="5" type="ORF">SEMRO_678_G185990.1</name>
</gene>
<accession>A0A9N8EA73</accession>
<keyword evidence="3" id="KW-0560">Oxidoreductase</keyword>
<name>A0A9N8EA73_9STRA</name>
<sequence length="341" mass="36293">MSRRDAVLKSSAAALASASWFLPTTGSSAATTDKNSIPTWTLRGGVKMPVLALNTVGLSAEDTTRAVGFALKEGITHVDFHPGKERDGVAQYLAEHSAARSELFLNTKIRKPPPGTSPEDAAERARTQIAEDLTALGLSSVDMLMLRDSPDAAVLQAQWAVMEEALANGQTRSVGVINYCPFSLNAILETARVKPALNYHLLHVGMGTDPRGLVRFCNSRGIRTFAYGAVGEPGPNDELLNSSTLRRIAENHHVSPEAAALRWVLQTGAACSVRPTLNFGLGTSQCTEENGCDAGLQARAASFSWKLSAKEMAELSALKSPNDNPTLFSSAGCPDAFVMPK</sequence>
<dbReference type="InterPro" id="IPR020471">
    <property type="entry name" value="AKR"/>
</dbReference>
<keyword evidence="6" id="KW-1185">Reference proteome</keyword>
<proteinExistence type="inferred from homology"/>